<feature type="non-terminal residue" evidence="3">
    <location>
        <position position="1318"/>
    </location>
</feature>
<protein>
    <recommendedName>
        <fullName evidence="2">Orc1-like AAA ATPase domain-containing protein</fullName>
    </recommendedName>
</protein>
<dbReference type="PANTHER" id="PTHR43642:SF1">
    <property type="entry name" value="HYBRID SIGNAL TRANSDUCTION HISTIDINE KINASE G"/>
    <property type="match status" value="1"/>
</dbReference>
<feature type="region of interest" description="Disordered" evidence="1">
    <location>
        <begin position="1"/>
        <end position="20"/>
    </location>
</feature>
<keyword evidence="4" id="KW-1185">Reference proteome</keyword>
<reference evidence="3 4" key="1">
    <citation type="journal article" date="2020" name="G3 (Bethesda)">
        <title>Improved Reference Genome for Cyclotella cryptica CCMP332, a Model for Cell Wall Morphogenesis, Salinity Adaptation, and Lipid Production in Diatoms (Bacillariophyta).</title>
        <authorList>
            <person name="Roberts W.R."/>
            <person name="Downey K.M."/>
            <person name="Ruck E.C."/>
            <person name="Traller J.C."/>
            <person name="Alverson A.J."/>
        </authorList>
    </citation>
    <scope>NUCLEOTIDE SEQUENCE [LARGE SCALE GENOMIC DNA]</scope>
    <source>
        <strain evidence="3 4">CCMP332</strain>
    </source>
</reference>
<evidence type="ECO:0000256" key="1">
    <source>
        <dbReference type="SAM" id="MobiDB-lite"/>
    </source>
</evidence>
<dbReference type="EMBL" id="JABMIG020000048">
    <property type="protein sequence ID" value="KAL3798176.1"/>
    <property type="molecule type" value="Genomic_DNA"/>
</dbReference>
<feature type="compositionally biased region" description="Polar residues" evidence="1">
    <location>
        <begin position="1"/>
        <end position="13"/>
    </location>
</feature>
<evidence type="ECO:0000259" key="2">
    <source>
        <dbReference type="Pfam" id="PF13191"/>
    </source>
</evidence>
<dbReference type="PANTHER" id="PTHR43642">
    <property type="entry name" value="HYBRID SIGNAL TRANSDUCTION HISTIDINE KINASE G"/>
    <property type="match status" value="1"/>
</dbReference>
<dbReference type="InterPro" id="IPR027417">
    <property type="entry name" value="P-loop_NTPase"/>
</dbReference>
<name>A0ABD3QEB1_9STRA</name>
<dbReference type="Gene3D" id="3.40.50.300">
    <property type="entry name" value="P-loop containing nucleotide triphosphate hydrolases"/>
    <property type="match status" value="1"/>
</dbReference>
<feature type="region of interest" description="Disordered" evidence="1">
    <location>
        <begin position="251"/>
        <end position="270"/>
    </location>
</feature>
<dbReference type="InterPro" id="IPR053159">
    <property type="entry name" value="Hybrid_Histidine_Kinase"/>
</dbReference>
<feature type="domain" description="Orc1-like AAA ATPase" evidence="2">
    <location>
        <begin position="415"/>
        <end position="600"/>
    </location>
</feature>
<proteinExistence type="predicted"/>
<evidence type="ECO:0000313" key="3">
    <source>
        <dbReference type="EMBL" id="KAL3798176.1"/>
    </source>
</evidence>
<gene>
    <name evidence="3" type="ORF">HJC23_005737</name>
</gene>
<dbReference type="Pfam" id="PF13191">
    <property type="entry name" value="AAA_16"/>
    <property type="match status" value="1"/>
</dbReference>
<dbReference type="SUPFAM" id="SSF52540">
    <property type="entry name" value="P-loop containing nucleoside triphosphate hydrolases"/>
    <property type="match status" value="1"/>
</dbReference>
<sequence>MAPDLINSNNRDGSSQPSPLDDISLSLSWSSKSSVHDDLTQLLGNICEDGSAPASQELLHDLAREQWKTESEASSSDHAHNLARESNVGCVQPQACSIKAQEATHVLVVPLMKWNETEASKIRHTDPQCQRELQQASMMRKITIGYGIGKLLQHVSRQQEPPISNYSWSQLESLCSIENFAVESINEVPSSEPGLEHDKKLTGRNVVATIISTSASVCVNALAQGTSDCDCMLCHLLGVLLHYLFSGSRSGQVKRHSHPKEERDYDPTGNEVVEVDDGLAMKKKSVDFFRFDDKRDSYNGRLNSGKDSYPLLRGADFSQATSVASHLNVQNDLGTSCASYINVRLSPLKELGYPASLSDMVTNLVDCGLGLSRHEDSYPSLDVAINDMQILLQEPQIFLLAGSPPATNAFKCSERLYGRSNEIASLTNAYCRVASSGIGESIFVGGFSGCGKSRLVHSIFESVNIAGGYAVTQKFDEMQSSSPLTVVLSAFNQLCNLVAQSSSETCLIQIYEKLASAIGTPNLTFLTHILPNAIDLLPSYVTLPYLNSQAGINFNRLCFTIQHLMRVLSSPSRTVLLFLDDLQWADAMSLKLVQSVISDMREFNCMLFVGGFRENDVEPGHVLFEFFAALSASEVVSSIIHLNGISPNHVNSMISDTLGILPRLCKSLSDVVFRKTNGNPFFTLEFLRSLIARDVVQYSLRDKCWKWNLNQIKAENITDNVLHLLTKKLSHLSDAHQAALKVVSCFGSIISIDIVRKLSSTSKYNTLQRTLDDTLVKEGLMDFDVTSYRFVHDKVREAAYGLIVDKEQYHFDLGIALQQVGGDILAAATQINRGLPLFAQDDSRRITIVNLNYQAGLQPMNCCDFTAAYSYLTTAFSLLPNDSWSAHYDLTLKCHFQLAKAAYGCGHAKRAQQISHKDLPVAFKTCRKVLNSLGEDIPDDIVDTYSTVKKVKMLFQNMSSDDLLDMVEEKSSRNISIMEFYNHLVTVSFQLQPRRVCQYYNARWASFCLTNRVACKYTPGAFVSFASMLSRDLDEDATLACRISKAGMSMLSRNDSAMIQQLPVVYSIHFMMVGSLTEPIQSAVTMVRHAYEIGMQTGNLSQAAFSLAIMMARSLYAGTNLLNLRNDLEVHLKSAKQHSQLILLANLQMMHEVVSRLIGDDEAKSFPSLKEIPPTDEDVQFTLEMFSSFYLGHAERVHYKSKLWERLEDSEKRKVPIRFIYTAFFSGIASFRLYSYGRKDSQTHTKNLTKSLSILEKASEFSEWNYKNKFLLLKAAHLSITDNNFNAENEFGAAILASRASKFVHEEGLACELAAMYQ</sequence>
<dbReference type="InterPro" id="IPR041664">
    <property type="entry name" value="AAA_16"/>
</dbReference>
<evidence type="ECO:0000313" key="4">
    <source>
        <dbReference type="Proteomes" id="UP001516023"/>
    </source>
</evidence>
<organism evidence="3 4">
    <name type="scientific">Cyclotella cryptica</name>
    <dbReference type="NCBI Taxonomy" id="29204"/>
    <lineage>
        <taxon>Eukaryota</taxon>
        <taxon>Sar</taxon>
        <taxon>Stramenopiles</taxon>
        <taxon>Ochrophyta</taxon>
        <taxon>Bacillariophyta</taxon>
        <taxon>Coscinodiscophyceae</taxon>
        <taxon>Thalassiosirophycidae</taxon>
        <taxon>Stephanodiscales</taxon>
        <taxon>Stephanodiscaceae</taxon>
        <taxon>Cyclotella</taxon>
    </lineage>
</organism>
<comment type="caution">
    <text evidence="3">The sequence shown here is derived from an EMBL/GenBank/DDBJ whole genome shotgun (WGS) entry which is preliminary data.</text>
</comment>
<accession>A0ABD3QEB1</accession>
<dbReference type="Proteomes" id="UP001516023">
    <property type="component" value="Unassembled WGS sequence"/>
</dbReference>